<evidence type="ECO:0000313" key="16">
    <source>
        <dbReference type="EMBL" id="GAA6195946.1"/>
    </source>
</evidence>
<gene>
    <name evidence="16" type="ORF">NBRC116598_13900</name>
</gene>
<accession>A0ABQ0AJ97</accession>
<comment type="similarity">
    <text evidence="3">Belongs to the formate dehydrogenase gamma subunit family.</text>
</comment>
<dbReference type="NCBIfam" id="TIGR01583">
    <property type="entry name" value="formate-DH-gamm"/>
    <property type="match status" value="1"/>
</dbReference>
<dbReference type="PANTHER" id="PTHR30074:SF6">
    <property type="entry name" value="FORMATE DEHYDROGENASE GAMMA SUBUNIT"/>
    <property type="match status" value="1"/>
</dbReference>
<evidence type="ECO:0000256" key="4">
    <source>
        <dbReference type="ARBA" id="ARBA00022448"/>
    </source>
</evidence>
<dbReference type="InterPro" id="IPR051817">
    <property type="entry name" value="FDH_cytochrome_b556_subunit"/>
</dbReference>
<evidence type="ECO:0000256" key="1">
    <source>
        <dbReference type="ARBA" id="ARBA00001971"/>
    </source>
</evidence>
<comment type="subcellular location">
    <subcellularLocation>
        <location evidence="2">Cell membrane</location>
        <topology evidence="2">Multi-pass membrane protein</topology>
    </subcellularLocation>
</comment>
<keyword evidence="5" id="KW-1003">Cell membrane</keyword>
<dbReference type="InterPro" id="IPR016174">
    <property type="entry name" value="Di-haem_cyt_TM"/>
</dbReference>
<evidence type="ECO:0000256" key="6">
    <source>
        <dbReference type="ARBA" id="ARBA00022617"/>
    </source>
</evidence>
<keyword evidence="9" id="KW-0249">Electron transport</keyword>
<dbReference type="Proteomes" id="UP001441944">
    <property type="component" value="Unassembled WGS sequence"/>
</dbReference>
<protein>
    <recommendedName>
        <fullName evidence="15">Cytochrome b561 bacterial/Ni-hydrogenase domain-containing protein</fullName>
    </recommendedName>
</protein>
<feature type="transmembrane region" description="Helical" evidence="13">
    <location>
        <begin position="225"/>
        <end position="245"/>
    </location>
</feature>
<feature type="transmembrane region" description="Helical" evidence="13">
    <location>
        <begin position="338"/>
        <end position="360"/>
    </location>
</feature>
<keyword evidence="10 13" id="KW-1133">Transmembrane helix</keyword>
<evidence type="ECO:0000256" key="8">
    <source>
        <dbReference type="ARBA" id="ARBA00022723"/>
    </source>
</evidence>
<evidence type="ECO:0000256" key="14">
    <source>
        <dbReference type="SAM" id="SignalP"/>
    </source>
</evidence>
<feature type="transmembrane region" description="Helical" evidence="13">
    <location>
        <begin position="277"/>
        <end position="298"/>
    </location>
</feature>
<keyword evidence="17" id="KW-1185">Reference proteome</keyword>
<dbReference type="RefSeq" id="WP_353398271.1">
    <property type="nucleotide sequence ID" value="NZ_BAABWU010000003.1"/>
</dbReference>
<evidence type="ECO:0000256" key="7">
    <source>
        <dbReference type="ARBA" id="ARBA00022692"/>
    </source>
</evidence>
<keyword evidence="11" id="KW-0408">Iron</keyword>
<evidence type="ECO:0000313" key="17">
    <source>
        <dbReference type="Proteomes" id="UP001441944"/>
    </source>
</evidence>
<keyword evidence="7 13" id="KW-0812">Transmembrane</keyword>
<keyword evidence="4" id="KW-0813">Transport</keyword>
<comment type="cofactor">
    <cofactor evidence="1">
        <name>heme</name>
        <dbReference type="ChEBI" id="CHEBI:30413"/>
    </cofactor>
</comment>
<evidence type="ECO:0000256" key="12">
    <source>
        <dbReference type="ARBA" id="ARBA00023136"/>
    </source>
</evidence>
<evidence type="ECO:0000256" key="11">
    <source>
        <dbReference type="ARBA" id="ARBA00023004"/>
    </source>
</evidence>
<evidence type="ECO:0000256" key="3">
    <source>
        <dbReference type="ARBA" id="ARBA00010747"/>
    </source>
</evidence>
<feature type="signal peptide" evidence="14">
    <location>
        <begin position="1"/>
        <end position="27"/>
    </location>
</feature>
<feature type="chain" id="PRO_5045197606" description="Cytochrome b561 bacterial/Ni-hydrogenase domain-containing protein" evidence="14">
    <location>
        <begin position="28"/>
        <end position="410"/>
    </location>
</feature>
<comment type="caution">
    <text evidence="16">The sequence shown here is derived from an EMBL/GenBank/DDBJ whole genome shotgun (WGS) entry which is preliminary data.</text>
</comment>
<evidence type="ECO:0000256" key="9">
    <source>
        <dbReference type="ARBA" id="ARBA00022982"/>
    </source>
</evidence>
<dbReference type="InterPro" id="IPR011577">
    <property type="entry name" value="Cyt_b561_bac/Ni-Hgenase"/>
</dbReference>
<evidence type="ECO:0000256" key="10">
    <source>
        <dbReference type="ARBA" id="ARBA00022989"/>
    </source>
</evidence>
<reference evidence="16 17" key="1">
    <citation type="submission" date="2024-04" db="EMBL/GenBank/DDBJ databases">
        <title>Draft genome sequence of Pseudophaeobacter arcticus NBRC 116598.</title>
        <authorList>
            <person name="Miyakawa T."/>
            <person name="Kusuya Y."/>
            <person name="Miura T."/>
        </authorList>
    </citation>
    <scope>NUCLEOTIDE SEQUENCE [LARGE SCALE GENOMIC DNA]</scope>
    <source>
        <strain evidence="16 17">SU-CL00105</strain>
    </source>
</reference>
<feature type="transmembrane region" description="Helical" evidence="13">
    <location>
        <begin position="134"/>
        <end position="152"/>
    </location>
</feature>
<feature type="transmembrane region" description="Helical" evidence="13">
    <location>
        <begin position="179"/>
        <end position="205"/>
    </location>
</feature>
<keyword evidence="8" id="KW-0479">Metal-binding</keyword>
<dbReference type="EMBL" id="BAABWU010000003">
    <property type="protein sequence ID" value="GAA6195946.1"/>
    <property type="molecule type" value="Genomic_DNA"/>
</dbReference>
<dbReference type="Gene3D" id="1.20.950.20">
    <property type="entry name" value="Transmembrane di-heme cytochromes, Chain C"/>
    <property type="match status" value="1"/>
</dbReference>
<name>A0ABQ0AJ97_9RHOB</name>
<keyword evidence="6" id="KW-0349">Heme</keyword>
<evidence type="ECO:0000259" key="15">
    <source>
        <dbReference type="Pfam" id="PF01292"/>
    </source>
</evidence>
<dbReference type="Pfam" id="PF01292">
    <property type="entry name" value="Ni_hydr_CYTB"/>
    <property type="match status" value="1"/>
</dbReference>
<dbReference type="InterPro" id="IPR006471">
    <property type="entry name" value="Formate_DH_gsu"/>
</dbReference>
<organism evidence="16 17">
    <name type="scientific">Pseudophaeobacter arcticus</name>
    <dbReference type="NCBI Taxonomy" id="385492"/>
    <lineage>
        <taxon>Bacteria</taxon>
        <taxon>Pseudomonadati</taxon>
        <taxon>Pseudomonadota</taxon>
        <taxon>Alphaproteobacteria</taxon>
        <taxon>Rhodobacterales</taxon>
        <taxon>Paracoccaceae</taxon>
        <taxon>Pseudophaeobacter</taxon>
    </lineage>
</organism>
<evidence type="ECO:0000256" key="2">
    <source>
        <dbReference type="ARBA" id="ARBA00004651"/>
    </source>
</evidence>
<dbReference type="PANTHER" id="PTHR30074">
    <property type="entry name" value="FORMATE DEHYDROGENASE, NITRATE-INDUCIBLE, CYTOCHROME B556 FDN SUBUNIT"/>
    <property type="match status" value="1"/>
</dbReference>
<dbReference type="SUPFAM" id="SSF81342">
    <property type="entry name" value="Transmembrane di-heme cytochromes"/>
    <property type="match status" value="1"/>
</dbReference>
<keyword evidence="14" id="KW-0732">Signal</keyword>
<feature type="domain" description="Cytochrome b561 bacterial/Ni-hydrogenase" evidence="15">
    <location>
        <begin position="169"/>
        <end position="365"/>
    </location>
</feature>
<proteinExistence type="inferred from homology"/>
<evidence type="ECO:0000256" key="5">
    <source>
        <dbReference type="ARBA" id="ARBA00022475"/>
    </source>
</evidence>
<keyword evidence="12 13" id="KW-0472">Membrane</keyword>
<sequence>MLRLASLFFVQLTLCFFLISDVAVAQAVTTDTPGAVDRSATGGAQTLDDILARQRRQALDDSFRKDNTGNPESAAAISAQLGTLGGVSDPELWRQLRYGTADVKVSSGGEVAKVLVQDGGMRWLAFREGPLRQYGGWLLLGTIGVLLVFFVLRGRIRIDGEKTGRTVTRFKAIERIGHWLLAGSFIVLGVTGLLSLFGRLVIAPYLGKAPNAALLDLSKWLHNTVAWGFILGLVMIFVMWAVHNIPNRTDLVWLRQFGGIIGSAHPPAKKFNAGQKMIFWSVVLFGTSISLSGVSLLFPYELPLFAKTFGLLNASGLSELLGLGLLPVELAPQEEMQLAQAWHAILGFVLMAIIIAHIYIGSVGMEGAYDAMGSGEVDEAWAKQHHSIWLEEVQREQAQAPKDSSATPTE</sequence>
<evidence type="ECO:0000256" key="13">
    <source>
        <dbReference type="SAM" id="Phobius"/>
    </source>
</evidence>